<sequence>MKHLLKRFIKLRWHGIPLGIIASVLICTVVAAASYLIATQTITQDIKDYGSITADDIALGDVAVGENVSQSFSGAVEVNLGPDGAGKALRMVCDADSLYASFDVTITLTS</sequence>
<organism evidence="1">
    <name type="scientific">marine sediment metagenome</name>
    <dbReference type="NCBI Taxonomy" id="412755"/>
    <lineage>
        <taxon>unclassified sequences</taxon>
        <taxon>metagenomes</taxon>
        <taxon>ecological metagenomes</taxon>
    </lineage>
</organism>
<gene>
    <name evidence="1" type="ORF">S06H3_16556</name>
</gene>
<feature type="non-terminal residue" evidence="1">
    <location>
        <position position="110"/>
    </location>
</feature>
<accession>X1LDH5</accession>
<comment type="caution">
    <text evidence="1">The sequence shown here is derived from an EMBL/GenBank/DDBJ whole genome shotgun (WGS) entry which is preliminary data.</text>
</comment>
<dbReference type="EMBL" id="BARV01008194">
    <property type="protein sequence ID" value="GAI17158.1"/>
    <property type="molecule type" value="Genomic_DNA"/>
</dbReference>
<reference evidence="1" key="1">
    <citation type="journal article" date="2014" name="Front. Microbiol.">
        <title>High frequency of phylogenetically diverse reductive dehalogenase-homologous genes in deep subseafloor sedimentary metagenomes.</title>
        <authorList>
            <person name="Kawai M."/>
            <person name="Futagami T."/>
            <person name="Toyoda A."/>
            <person name="Takaki Y."/>
            <person name="Nishi S."/>
            <person name="Hori S."/>
            <person name="Arai W."/>
            <person name="Tsubouchi T."/>
            <person name="Morono Y."/>
            <person name="Uchiyama I."/>
            <person name="Ito T."/>
            <person name="Fujiyama A."/>
            <person name="Inagaki F."/>
            <person name="Takami H."/>
        </authorList>
    </citation>
    <scope>NUCLEOTIDE SEQUENCE</scope>
    <source>
        <strain evidence="1">Expedition CK06-06</strain>
    </source>
</reference>
<proteinExistence type="predicted"/>
<name>X1LDH5_9ZZZZ</name>
<evidence type="ECO:0000313" key="1">
    <source>
        <dbReference type="EMBL" id="GAI17158.1"/>
    </source>
</evidence>
<dbReference type="AlphaFoldDB" id="X1LDH5"/>
<protein>
    <submittedName>
        <fullName evidence="1">Uncharacterized protein</fullName>
    </submittedName>
</protein>